<reference evidence="1" key="1">
    <citation type="journal article" date="2014" name="Int. J. Syst. Evol. Microbiol.">
        <title>Complete genome sequence of Corynebacterium casei LMG S-19264T (=DSM 44701T), isolated from a smear-ripened cheese.</title>
        <authorList>
            <consortium name="US DOE Joint Genome Institute (JGI-PGF)"/>
            <person name="Walter F."/>
            <person name="Albersmeier A."/>
            <person name="Kalinowski J."/>
            <person name="Ruckert C."/>
        </authorList>
    </citation>
    <scope>NUCLEOTIDE SEQUENCE</scope>
    <source>
        <strain evidence="1">JCM 19831</strain>
    </source>
</reference>
<dbReference type="EMBL" id="BMPI01000118">
    <property type="protein sequence ID" value="GGM88281.1"/>
    <property type="molecule type" value="Genomic_DNA"/>
</dbReference>
<keyword evidence="2" id="KW-1185">Reference proteome</keyword>
<organism evidence="1 2">
    <name type="scientific">Dactylosporangium sucinum</name>
    <dbReference type="NCBI Taxonomy" id="1424081"/>
    <lineage>
        <taxon>Bacteria</taxon>
        <taxon>Bacillati</taxon>
        <taxon>Actinomycetota</taxon>
        <taxon>Actinomycetes</taxon>
        <taxon>Micromonosporales</taxon>
        <taxon>Micromonosporaceae</taxon>
        <taxon>Dactylosporangium</taxon>
    </lineage>
</organism>
<evidence type="ECO:0000313" key="2">
    <source>
        <dbReference type="Proteomes" id="UP000642070"/>
    </source>
</evidence>
<gene>
    <name evidence="1" type="ORF">GCM10007977_107860</name>
</gene>
<comment type="caution">
    <text evidence="1">The sequence shown here is derived from an EMBL/GenBank/DDBJ whole genome shotgun (WGS) entry which is preliminary data.</text>
</comment>
<name>A0A917UF25_9ACTN</name>
<accession>A0A917UF25</accession>
<dbReference type="Proteomes" id="UP000642070">
    <property type="component" value="Unassembled WGS sequence"/>
</dbReference>
<dbReference type="RefSeq" id="WP_190257914.1">
    <property type="nucleotide sequence ID" value="NZ_BMPI01000118.1"/>
</dbReference>
<evidence type="ECO:0000313" key="1">
    <source>
        <dbReference type="EMBL" id="GGM88281.1"/>
    </source>
</evidence>
<dbReference type="AlphaFoldDB" id="A0A917UF25"/>
<sequence length="154" mass="17094">MEKWVAFRRSRIDRVVAMVRAVAEAADPGEHGEGVEVVVEAPRKKWWQALFNHDNTLAQARIVVTRAGGEVRYPFDIQLITAYGGNAAHRLGTRPGWAVSNSAGLAFVIQKGTGRTGFDFEELTTGAVAALAKLRRKPQERGWRARVDRAVRRS</sequence>
<reference evidence="1" key="2">
    <citation type="submission" date="2020-09" db="EMBL/GenBank/DDBJ databases">
        <authorList>
            <person name="Sun Q."/>
            <person name="Ohkuma M."/>
        </authorList>
    </citation>
    <scope>NUCLEOTIDE SEQUENCE</scope>
    <source>
        <strain evidence="1">JCM 19831</strain>
    </source>
</reference>
<proteinExistence type="predicted"/>
<protein>
    <submittedName>
        <fullName evidence="1">Uncharacterized protein</fullName>
    </submittedName>
</protein>